<accession>A0ABY7CCM4</accession>
<evidence type="ECO:0000313" key="4">
    <source>
        <dbReference type="Proteomes" id="UP001164743"/>
    </source>
</evidence>
<organism evidence="3 4">
    <name type="scientific">Puccinia triticina</name>
    <dbReference type="NCBI Taxonomy" id="208348"/>
    <lineage>
        <taxon>Eukaryota</taxon>
        <taxon>Fungi</taxon>
        <taxon>Dikarya</taxon>
        <taxon>Basidiomycota</taxon>
        <taxon>Pucciniomycotina</taxon>
        <taxon>Pucciniomycetes</taxon>
        <taxon>Pucciniales</taxon>
        <taxon>Pucciniaceae</taxon>
        <taxon>Puccinia</taxon>
    </lineage>
</organism>
<dbReference type="Proteomes" id="UP001164743">
    <property type="component" value="Chromosome 2A"/>
</dbReference>
<feature type="signal peptide" evidence="2">
    <location>
        <begin position="1"/>
        <end position="24"/>
    </location>
</feature>
<name>A0ABY7CCM4_9BASI</name>
<feature type="region of interest" description="Disordered" evidence="1">
    <location>
        <begin position="21"/>
        <end position="56"/>
    </location>
</feature>
<keyword evidence="2" id="KW-0732">Signal</keyword>
<evidence type="ECO:0000256" key="2">
    <source>
        <dbReference type="SAM" id="SignalP"/>
    </source>
</evidence>
<feature type="chain" id="PRO_5046919559" evidence="2">
    <location>
        <begin position="25"/>
        <end position="56"/>
    </location>
</feature>
<proteinExistence type="predicted"/>
<reference evidence="3" key="1">
    <citation type="submission" date="2022-10" db="EMBL/GenBank/DDBJ databases">
        <title>Puccinia triticina Genome sequencing and assembly.</title>
        <authorList>
            <person name="Li C."/>
        </authorList>
    </citation>
    <scope>NUCLEOTIDE SEQUENCE</scope>
    <source>
        <strain evidence="3">Pt15</strain>
    </source>
</reference>
<dbReference type="GeneID" id="77807101"/>
<sequence>MKLPYPQAYLPALLFALLTQSGPAESPRSPPDEEQQAGQSRALLRPQGPLHRITLC</sequence>
<dbReference type="EMBL" id="CP110422">
    <property type="protein sequence ID" value="WAQ81896.1"/>
    <property type="molecule type" value="Genomic_DNA"/>
</dbReference>
<evidence type="ECO:0000313" key="3">
    <source>
        <dbReference type="EMBL" id="WAQ81896.1"/>
    </source>
</evidence>
<dbReference type="RefSeq" id="XP_053017451.1">
    <property type="nucleotide sequence ID" value="XM_053166206.1"/>
</dbReference>
<protein>
    <submittedName>
        <fullName evidence="3">Uncharacterized protein</fullName>
    </submittedName>
</protein>
<gene>
    <name evidence="3" type="ORF">PtA15_2A209</name>
</gene>
<keyword evidence="4" id="KW-1185">Reference proteome</keyword>
<evidence type="ECO:0000256" key="1">
    <source>
        <dbReference type="SAM" id="MobiDB-lite"/>
    </source>
</evidence>